<evidence type="ECO:0000313" key="1">
    <source>
        <dbReference type="EMBL" id="CAB4125754.1"/>
    </source>
</evidence>
<accession>A0A6J5KTG4</accession>
<organism evidence="1">
    <name type="scientific">uncultured Caudovirales phage</name>
    <dbReference type="NCBI Taxonomy" id="2100421"/>
    <lineage>
        <taxon>Viruses</taxon>
        <taxon>Duplodnaviria</taxon>
        <taxon>Heunggongvirae</taxon>
        <taxon>Uroviricota</taxon>
        <taxon>Caudoviricetes</taxon>
        <taxon>Peduoviridae</taxon>
        <taxon>Maltschvirus</taxon>
        <taxon>Maltschvirus maltsch</taxon>
    </lineage>
</organism>
<sequence>MDLPKNEKSFFFSKEGEVTMHKYEGQFSVKCMLTAADKRILEIEQSRLSVDLKNPTNNLTAISRVVANLRVRVLKAPDWFNQMIDDLDTLDDNIIYEVWGECVKASNDWQAELKAKSDPLGNAQKES</sequence>
<dbReference type="EMBL" id="LR796189">
    <property type="protein sequence ID" value="CAB4125754.1"/>
    <property type="molecule type" value="Genomic_DNA"/>
</dbReference>
<protein>
    <submittedName>
        <fullName evidence="1">Uncharacterized protein</fullName>
    </submittedName>
</protein>
<proteinExistence type="predicted"/>
<reference evidence="1" key="1">
    <citation type="submission" date="2020-04" db="EMBL/GenBank/DDBJ databases">
        <authorList>
            <person name="Chiriac C."/>
            <person name="Salcher M."/>
            <person name="Ghai R."/>
            <person name="Kavagutti S V."/>
        </authorList>
    </citation>
    <scope>NUCLEOTIDE SEQUENCE</scope>
</reference>
<name>A0A6J5KTG4_9CAUD</name>
<gene>
    <name evidence="1" type="ORF">UFOVP53_219</name>
</gene>